<keyword evidence="3" id="KW-1185">Reference proteome</keyword>
<evidence type="ECO:0000256" key="1">
    <source>
        <dbReference type="SAM" id="MobiDB-lite"/>
    </source>
</evidence>
<gene>
    <name evidence="2" type="ORF">KHLLAP_LOCUS10864</name>
</gene>
<dbReference type="AlphaFoldDB" id="A0AAI8YKA3"/>
<proteinExistence type="predicted"/>
<reference evidence="2" key="1">
    <citation type="submission" date="2023-10" db="EMBL/GenBank/DDBJ databases">
        <authorList>
            <person name="Hackl T."/>
        </authorList>
    </citation>
    <scope>NUCLEOTIDE SEQUENCE</scope>
</reference>
<evidence type="ECO:0000313" key="2">
    <source>
        <dbReference type="EMBL" id="CAJ2510396.1"/>
    </source>
</evidence>
<name>A0AAI8YKA3_9PEZI</name>
<evidence type="ECO:0000313" key="3">
    <source>
        <dbReference type="Proteomes" id="UP001295740"/>
    </source>
</evidence>
<dbReference type="Proteomes" id="UP001295740">
    <property type="component" value="Unassembled WGS sequence"/>
</dbReference>
<sequence length="166" mass="18829">MNCANDENFEQYRYRFTIKGLSDELHELIDHYGASFARDSGPVMPFVPLTHDSQQEWPDASTGIEISFDGFENMCKNSPKALFQEMKLCTFVAMGYKDLIRDLHDVLKTNDLNLAVICEHAIAFADALTKTNDTIATLRNKNAHNNDRGVPVRSANRLTEDQQLTE</sequence>
<feature type="region of interest" description="Disordered" evidence="1">
    <location>
        <begin position="140"/>
        <end position="166"/>
    </location>
</feature>
<accession>A0AAI8YKA3</accession>
<comment type="caution">
    <text evidence="2">The sequence shown here is derived from an EMBL/GenBank/DDBJ whole genome shotgun (WGS) entry which is preliminary data.</text>
</comment>
<dbReference type="EMBL" id="CAUWAG010000014">
    <property type="protein sequence ID" value="CAJ2510396.1"/>
    <property type="molecule type" value="Genomic_DNA"/>
</dbReference>
<organism evidence="2 3">
    <name type="scientific">Anthostomella pinea</name>
    <dbReference type="NCBI Taxonomy" id="933095"/>
    <lineage>
        <taxon>Eukaryota</taxon>
        <taxon>Fungi</taxon>
        <taxon>Dikarya</taxon>
        <taxon>Ascomycota</taxon>
        <taxon>Pezizomycotina</taxon>
        <taxon>Sordariomycetes</taxon>
        <taxon>Xylariomycetidae</taxon>
        <taxon>Xylariales</taxon>
        <taxon>Xylariaceae</taxon>
        <taxon>Anthostomella</taxon>
    </lineage>
</organism>
<protein>
    <submittedName>
        <fullName evidence="2">Uu.00g050990.m01.CDS01</fullName>
    </submittedName>
</protein>